<dbReference type="Proteomes" id="UP000311382">
    <property type="component" value="Unassembled WGS sequence"/>
</dbReference>
<dbReference type="InterPro" id="IPR006035">
    <property type="entry name" value="Ureohydrolase"/>
</dbReference>
<keyword evidence="8" id="KW-1185">Reference proteome</keyword>
<name>A0A5C5FUT0_9BASI</name>
<dbReference type="SUPFAM" id="SSF52768">
    <property type="entry name" value="Arginase/deacetylase"/>
    <property type="match status" value="1"/>
</dbReference>
<dbReference type="GO" id="GO:0033389">
    <property type="term" value="P:putrescine biosynthetic process from arginine, via agmatine"/>
    <property type="evidence" value="ECO:0007669"/>
    <property type="project" value="TreeGrafter"/>
</dbReference>
<dbReference type="PROSITE" id="PS01053">
    <property type="entry name" value="ARGINASE_1"/>
    <property type="match status" value="1"/>
</dbReference>
<dbReference type="FunFam" id="3.40.800.10:FF:000014">
    <property type="entry name" value="Arginase family protein"/>
    <property type="match status" value="1"/>
</dbReference>
<dbReference type="PANTHER" id="PTHR11358">
    <property type="entry name" value="ARGINASE/AGMATINASE"/>
    <property type="match status" value="1"/>
</dbReference>
<dbReference type="AlphaFoldDB" id="A0A5C5FUT0"/>
<dbReference type="CDD" id="cd11592">
    <property type="entry name" value="Agmatinase_PAH"/>
    <property type="match status" value="1"/>
</dbReference>
<protein>
    <submittedName>
        <fullName evidence="7">Arginase deacetylase</fullName>
    </submittedName>
</protein>
<feature type="chain" id="PRO_5022965910" evidence="6">
    <location>
        <begin position="20"/>
        <end position="417"/>
    </location>
</feature>
<dbReference type="Pfam" id="PF00491">
    <property type="entry name" value="Arginase"/>
    <property type="match status" value="1"/>
</dbReference>
<gene>
    <name evidence="7" type="ORF">DMC30DRAFT_416839</name>
</gene>
<evidence type="ECO:0000256" key="5">
    <source>
        <dbReference type="SAM" id="MobiDB-lite"/>
    </source>
</evidence>
<dbReference type="OrthoDB" id="288726at2759"/>
<dbReference type="EMBL" id="SOZI01000063">
    <property type="protein sequence ID" value="TNY20573.1"/>
    <property type="molecule type" value="Genomic_DNA"/>
</dbReference>
<feature type="compositionally biased region" description="Basic and acidic residues" evidence="5">
    <location>
        <begin position="394"/>
        <end position="404"/>
    </location>
</feature>
<dbReference type="InterPro" id="IPR023696">
    <property type="entry name" value="Ureohydrolase_dom_sf"/>
</dbReference>
<keyword evidence="6" id="KW-0732">Signal</keyword>
<proteinExistence type="inferred from homology"/>
<dbReference type="STRING" id="5288.A0A5C5FUT0"/>
<evidence type="ECO:0000313" key="8">
    <source>
        <dbReference type="Proteomes" id="UP000311382"/>
    </source>
</evidence>
<reference evidence="7 8" key="1">
    <citation type="submission" date="2019-03" db="EMBL/GenBank/DDBJ databases">
        <title>Rhodosporidium diobovatum UCD-FST 08-225 genome sequencing, assembly, and annotation.</title>
        <authorList>
            <person name="Fakankun I.U."/>
            <person name="Fristensky B."/>
            <person name="Levin D.B."/>
        </authorList>
    </citation>
    <scope>NUCLEOTIDE SEQUENCE [LARGE SCALE GENOMIC DNA]</scope>
    <source>
        <strain evidence="7 8">UCD-FST 08-225</strain>
    </source>
</reference>
<dbReference type="InterPro" id="IPR020855">
    <property type="entry name" value="Ureohydrolase_Mn_BS"/>
</dbReference>
<comment type="similarity">
    <text evidence="1">Belongs to the arginase family. Agmatinase subfamily.</text>
</comment>
<dbReference type="GO" id="GO:0046872">
    <property type="term" value="F:metal ion binding"/>
    <property type="evidence" value="ECO:0007669"/>
    <property type="project" value="UniProtKB-KW"/>
</dbReference>
<evidence type="ECO:0000256" key="4">
    <source>
        <dbReference type="RuleBase" id="RU003684"/>
    </source>
</evidence>
<keyword evidence="3 4" id="KW-0378">Hydrolase</keyword>
<evidence type="ECO:0000256" key="6">
    <source>
        <dbReference type="SAM" id="SignalP"/>
    </source>
</evidence>
<evidence type="ECO:0000256" key="3">
    <source>
        <dbReference type="ARBA" id="ARBA00022801"/>
    </source>
</evidence>
<evidence type="ECO:0000313" key="7">
    <source>
        <dbReference type="EMBL" id="TNY20573.1"/>
    </source>
</evidence>
<comment type="caution">
    <text evidence="7">The sequence shown here is derived from an EMBL/GenBank/DDBJ whole genome shotgun (WGS) entry which is preliminary data.</text>
</comment>
<feature type="region of interest" description="Disordered" evidence="5">
    <location>
        <begin position="394"/>
        <end position="417"/>
    </location>
</feature>
<feature type="signal peptide" evidence="6">
    <location>
        <begin position="1"/>
        <end position="19"/>
    </location>
</feature>
<organism evidence="7 8">
    <name type="scientific">Rhodotorula diobovata</name>
    <dbReference type="NCBI Taxonomy" id="5288"/>
    <lineage>
        <taxon>Eukaryota</taxon>
        <taxon>Fungi</taxon>
        <taxon>Dikarya</taxon>
        <taxon>Basidiomycota</taxon>
        <taxon>Pucciniomycotina</taxon>
        <taxon>Microbotryomycetes</taxon>
        <taxon>Sporidiobolales</taxon>
        <taxon>Sporidiobolaceae</taxon>
        <taxon>Rhodotorula</taxon>
    </lineage>
</organism>
<accession>A0A5C5FUT0</accession>
<evidence type="ECO:0000256" key="1">
    <source>
        <dbReference type="ARBA" id="ARBA00009227"/>
    </source>
</evidence>
<dbReference type="Gene3D" id="3.40.800.10">
    <property type="entry name" value="Ureohydrolase domain"/>
    <property type="match status" value="1"/>
</dbReference>
<dbReference type="PROSITE" id="PS51409">
    <property type="entry name" value="ARGINASE_2"/>
    <property type="match status" value="1"/>
</dbReference>
<sequence>MARLAALILAASLVASASAHAPEGESHELWQAKYGNAMDLSFSGVVTFAHLPHHKCLEAPDQAFDIALVGMPFDTSVSYRPGARFGPNAIRQGSRRHASNRAFSIPWNSNPLTAGATIVDCGDTPVSPYDPALALDQMETAYSTLLARKVATEFTEKYGGTKAHALDGREHPKLISLGGDHTIALPALRALAKVYGPVAVLHFDAHLDTWNGNLYNGAWTEQSKITHGSVFWKASTEGLISNTSSIHAGIRTRLSDFDDLTHDSDVGFKLLTTDDIDEMRPSGIVRAIKERVGDAPVYLSLDIDVVDPSMAPATGTPESGGWTTRELKAILRGLSSLHIVGLDLVEVSPAYDTSAELTGMAAADLVQEFLGMLTRGMGAARGRTEWRPAVSRGVLHDERGEERAAGTGTGEGAHDEL</sequence>
<dbReference type="PANTHER" id="PTHR11358:SF26">
    <property type="entry name" value="GUANIDINO ACID HYDROLASE, MITOCHONDRIAL"/>
    <property type="match status" value="1"/>
</dbReference>
<dbReference type="PRINTS" id="PR00116">
    <property type="entry name" value="ARGINASE"/>
</dbReference>
<dbReference type="GO" id="GO:0008783">
    <property type="term" value="F:agmatinase activity"/>
    <property type="evidence" value="ECO:0007669"/>
    <property type="project" value="TreeGrafter"/>
</dbReference>
<evidence type="ECO:0000256" key="2">
    <source>
        <dbReference type="ARBA" id="ARBA00022723"/>
    </source>
</evidence>
<keyword evidence="2" id="KW-0479">Metal-binding</keyword>